<gene>
    <name evidence="1" type="ORF">DXB65_03670</name>
</gene>
<reference evidence="1 2" key="1">
    <citation type="submission" date="2018-08" db="EMBL/GenBank/DDBJ databases">
        <title>A genome reference for cultivated species of the human gut microbiota.</title>
        <authorList>
            <person name="Zou Y."/>
            <person name="Xue W."/>
            <person name="Luo G."/>
        </authorList>
    </citation>
    <scope>NUCLEOTIDE SEQUENCE [LARGE SCALE GENOMIC DNA]</scope>
    <source>
        <strain evidence="1 2">OM05-15BH</strain>
    </source>
</reference>
<accession>A0A3E5BP84</accession>
<dbReference type="EMBL" id="QSUL01000002">
    <property type="protein sequence ID" value="RGN39434.1"/>
    <property type="molecule type" value="Genomic_DNA"/>
</dbReference>
<evidence type="ECO:0000313" key="1">
    <source>
        <dbReference type="EMBL" id="RGN39434.1"/>
    </source>
</evidence>
<name>A0A3E5BP84_9BACE</name>
<sequence>MHFPILVPTNLRPPIAGPIVSIWRPGSPQLENRQPAIGKRSFESGIRAFSFKQINKKNRANASLSTFYTSHCCLYHPEHLSIKSLKSSGVGCRE</sequence>
<organism evidence="1 2">
    <name type="scientific">Bacteroides oleiciplenus</name>
    <dbReference type="NCBI Taxonomy" id="626931"/>
    <lineage>
        <taxon>Bacteria</taxon>
        <taxon>Pseudomonadati</taxon>
        <taxon>Bacteroidota</taxon>
        <taxon>Bacteroidia</taxon>
        <taxon>Bacteroidales</taxon>
        <taxon>Bacteroidaceae</taxon>
        <taxon>Bacteroides</taxon>
    </lineage>
</organism>
<dbReference type="Proteomes" id="UP000260983">
    <property type="component" value="Unassembled WGS sequence"/>
</dbReference>
<comment type="caution">
    <text evidence="1">The sequence shown here is derived from an EMBL/GenBank/DDBJ whole genome shotgun (WGS) entry which is preliminary data.</text>
</comment>
<dbReference type="AlphaFoldDB" id="A0A3E5BP84"/>
<proteinExistence type="predicted"/>
<protein>
    <submittedName>
        <fullName evidence="1">Uncharacterized protein</fullName>
    </submittedName>
</protein>
<evidence type="ECO:0000313" key="2">
    <source>
        <dbReference type="Proteomes" id="UP000260983"/>
    </source>
</evidence>